<evidence type="ECO:0000256" key="3">
    <source>
        <dbReference type="ARBA" id="ARBA00004840"/>
    </source>
</evidence>
<comment type="similarity">
    <text evidence="5 15">Belongs to the glycosyltransferase 31 family.</text>
</comment>
<evidence type="ECO:0000256" key="14">
    <source>
        <dbReference type="ARBA" id="ARBA00023211"/>
    </source>
</evidence>
<evidence type="ECO:0000256" key="13">
    <source>
        <dbReference type="ARBA" id="ARBA00023180"/>
    </source>
</evidence>
<sequence>MRYVTVNSAQVVTKQDLSLSRLPATSADNKETVCNTPLKLTFIILSSPFGTGAPRRAAIRRTWLNLYNGLTGVKIVAKFVIGIRGLAKENLAVMMDESSTYKDMLLFDNFQDIYDNLSLKVLYSFIWAHGDHDFDYLIKVDDDSFVQLDRFVTALKNMNCPKLLYWGYFNGRGFPNYAGKWAEKQWTLCPHFLPYAMGGGYVLSWKLIDLITSINDSLAVYKNEDVTVGAWLAPFRVHRVHDIRFNTEGHSHGCNNNYIITHKEKAVTFIQKLKSVSTNRTLCQVEREVKPAYLYNWQVPPPLCCKREYGIPIPK</sequence>
<proteinExistence type="inferred from homology"/>
<dbReference type="AlphaFoldDB" id="A0AAN0IV79"/>
<dbReference type="Proteomes" id="UP000007879">
    <property type="component" value="Unassembled WGS sequence"/>
</dbReference>
<keyword evidence="17" id="KW-1185">Reference proteome</keyword>
<dbReference type="SUPFAM" id="SSF53448">
    <property type="entry name" value="Nucleotide-diphospho-sugar transferases"/>
    <property type="match status" value="1"/>
</dbReference>
<evidence type="ECO:0000256" key="5">
    <source>
        <dbReference type="ARBA" id="ARBA00008661"/>
    </source>
</evidence>
<keyword evidence="13" id="KW-0325">Glycoprotein</keyword>
<evidence type="ECO:0000256" key="8">
    <source>
        <dbReference type="ARBA" id="ARBA00022692"/>
    </source>
</evidence>
<comment type="pathway">
    <text evidence="3">Glycan metabolism; chondroitin sulfate biosynthesis.</text>
</comment>
<comment type="cofactor">
    <cofactor evidence="1">
        <name>Mn(2+)</name>
        <dbReference type="ChEBI" id="CHEBI:29035"/>
    </cofactor>
</comment>
<dbReference type="PANTHER" id="PTHR11214:SF3">
    <property type="entry name" value="BETA-1,3-GALACTOSYLTRANSFERASE 6"/>
    <property type="match status" value="1"/>
</dbReference>
<dbReference type="PANTHER" id="PTHR11214">
    <property type="entry name" value="BETA-1,3-N-ACETYLGLUCOSAMINYLTRANSFERASE"/>
    <property type="match status" value="1"/>
</dbReference>
<dbReference type="GeneID" id="105316663"/>
<comment type="pathway">
    <text evidence="4">Glycan metabolism; heparan sulfate biosynthesis.</text>
</comment>
<dbReference type="FunFam" id="3.90.550.50:FF:000018">
    <property type="entry name" value="Hexosyltransferase"/>
    <property type="match status" value="1"/>
</dbReference>
<dbReference type="Pfam" id="PF01762">
    <property type="entry name" value="Galactosyl_T"/>
    <property type="match status" value="1"/>
</dbReference>
<dbReference type="InterPro" id="IPR029044">
    <property type="entry name" value="Nucleotide-diphossugar_trans"/>
</dbReference>
<keyword evidence="8" id="KW-0812">Transmembrane</keyword>
<evidence type="ECO:0000256" key="9">
    <source>
        <dbReference type="ARBA" id="ARBA00022968"/>
    </source>
</evidence>
<dbReference type="GO" id="GO:0006024">
    <property type="term" value="P:glycosaminoglycan biosynthetic process"/>
    <property type="evidence" value="ECO:0007669"/>
    <property type="project" value="UniProtKB-ARBA"/>
</dbReference>
<dbReference type="GO" id="GO:0000139">
    <property type="term" value="C:Golgi membrane"/>
    <property type="evidence" value="ECO:0007669"/>
    <property type="project" value="UniProtKB-SubCell"/>
</dbReference>
<evidence type="ECO:0000256" key="12">
    <source>
        <dbReference type="ARBA" id="ARBA00023136"/>
    </source>
</evidence>
<keyword evidence="9" id="KW-0735">Signal-anchor</keyword>
<dbReference type="InterPro" id="IPR002659">
    <property type="entry name" value="Glyco_trans_31"/>
</dbReference>
<protein>
    <recommendedName>
        <fullName evidence="15">Hexosyltransferase</fullName>
        <ecNumber evidence="15">2.4.1.-</ecNumber>
    </recommendedName>
</protein>
<evidence type="ECO:0000313" key="17">
    <source>
        <dbReference type="Proteomes" id="UP000007879"/>
    </source>
</evidence>
<dbReference type="RefSeq" id="XP_011410033.2">
    <property type="nucleotide sequence ID" value="XM_011411731.2"/>
</dbReference>
<keyword evidence="7" id="KW-0808">Transferase</keyword>
<dbReference type="EC" id="2.4.1.-" evidence="15"/>
<reference evidence="16" key="2">
    <citation type="submission" date="2024-06" db="UniProtKB">
        <authorList>
            <consortium name="EnsemblMetazoa"/>
        </authorList>
    </citation>
    <scope>IDENTIFICATION</scope>
</reference>
<evidence type="ECO:0000256" key="4">
    <source>
        <dbReference type="ARBA" id="ARBA00005093"/>
    </source>
</evidence>
<accession>A0AAN0IV79</accession>
<evidence type="ECO:0000256" key="6">
    <source>
        <dbReference type="ARBA" id="ARBA00022676"/>
    </source>
</evidence>
<evidence type="ECO:0000256" key="2">
    <source>
        <dbReference type="ARBA" id="ARBA00004323"/>
    </source>
</evidence>
<keyword evidence="12" id="KW-0472">Membrane</keyword>
<reference evidence="17" key="1">
    <citation type="journal article" date="2010" name="Nature">
        <title>The Amphimedon queenslandica genome and the evolution of animal complexity.</title>
        <authorList>
            <person name="Srivastava M."/>
            <person name="Simakov O."/>
            <person name="Chapman J."/>
            <person name="Fahey B."/>
            <person name="Gauthier M.E."/>
            <person name="Mitros T."/>
            <person name="Richards G.S."/>
            <person name="Conaco C."/>
            <person name="Dacre M."/>
            <person name="Hellsten U."/>
            <person name="Larroux C."/>
            <person name="Putnam N.H."/>
            <person name="Stanke M."/>
            <person name="Adamska M."/>
            <person name="Darling A."/>
            <person name="Degnan S.M."/>
            <person name="Oakley T.H."/>
            <person name="Plachetzki D.C."/>
            <person name="Zhai Y."/>
            <person name="Adamski M."/>
            <person name="Calcino A."/>
            <person name="Cummins S.F."/>
            <person name="Goodstein D.M."/>
            <person name="Harris C."/>
            <person name="Jackson D.J."/>
            <person name="Leys S.P."/>
            <person name="Shu S."/>
            <person name="Woodcroft B.J."/>
            <person name="Vervoort M."/>
            <person name="Kosik K.S."/>
            <person name="Manning G."/>
            <person name="Degnan B.M."/>
            <person name="Rokhsar D.S."/>
        </authorList>
    </citation>
    <scope>NUCLEOTIDE SEQUENCE [LARGE SCALE GENOMIC DNA]</scope>
</reference>
<keyword evidence="6 15" id="KW-0328">Glycosyltransferase</keyword>
<name>A0AAN0IV79_AMPQE</name>
<evidence type="ECO:0000256" key="15">
    <source>
        <dbReference type="RuleBase" id="RU363063"/>
    </source>
</evidence>
<dbReference type="Gene3D" id="3.90.550.50">
    <property type="match status" value="1"/>
</dbReference>
<evidence type="ECO:0000256" key="7">
    <source>
        <dbReference type="ARBA" id="ARBA00022679"/>
    </source>
</evidence>
<keyword evidence="10" id="KW-1133">Transmembrane helix</keyword>
<evidence type="ECO:0000256" key="10">
    <source>
        <dbReference type="ARBA" id="ARBA00022989"/>
    </source>
</evidence>
<organism evidence="16 17">
    <name type="scientific">Amphimedon queenslandica</name>
    <name type="common">Sponge</name>
    <dbReference type="NCBI Taxonomy" id="400682"/>
    <lineage>
        <taxon>Eukaryota</taxon>
        <taxon>Metazoa</taxon>
        <taxon>Porifera</taxon>
        <taxon>Demospongiae</taxon>
        <taxon>Heteroscleromorpha</taxon>
        <taxon>Haplosclerida</taxon>
        <taxon>Niphatidae</taxon>
        <taxon>Amphimedon</taxon>
    </lineage>
</organism>
<dbReference type="KEGG" id="aqu:105316663"/>
<comment type="subcellular location">
    <subcellularLocation>
        <location evidence="2 15">Golgi apparatus membrane</location>
        <topology evidence="2 15">Single-pass type II membrane protein</topology>
    </subcellularLocation>
</comment>
<dbReference type="GO" id="GO:0047220">
    <property type="term" value="F:galactosylxylosylprotein 3-beta-galactosyltransferase activity"/>
    <property type="evidence" value="ECO:0007669"/>
    <property type="project" value="UniProtKB-ARBA"/>
</dbReference>
<evidence type="ECO:0000313" key="16">
    <source>
        <dbReference type="EnsemblMetazoa" id="XP_011410033.2"/>
    </source>
</evidence>
<evidence type="ECO:0000256" key="1">
    <source>
        <dbReference type="ARBA" id="ARBA00001936"/>
    </source>
</evidence>
<keyword evidence="14" id="KW-0464">Manganese</keyword>
<keyword evidence="11 15" id="KW-0333">Golgi apparatus</keyword>
<dbReference type="EnsemblMetazoa" id="XM_011411731.2">
    <property type="protein sequence ID" value="XP_011410033.2"/>
    <property type="gene ID" value="LOC105316663"/>
</dbReference>
<evidence type="ECO:0000256" key="11">
    <source>
        <dbReference type="ARBA" id="ARBA00023034"/>
    </source>
</evidence>
<dbReference type="GO" id="GO:0006493">
    <property type="term" value="P:protein O-linked glycosylation"/>
    <property type="evidence" value="ECO:0007669"/>
    <property type="project" value="TreeGrafter"/>
</dbReference>